<dbReference type="EMBL" id="JABFDY010000023">
    <property type="protein sequence ID" value="KAF7690428.1"/>
    <property type="molecule type" value="Genomic_DNA"/>
</dbReference>
<name>A0A8T0AGJ9_SILME</name>
<sequence length="133" mass="14914">MGPKDDGEAFLELFECVVIAGKWSGSERMLRLLPLLSGEAQLAQQLPADHMLDYNVLKRVILQRDTTLPNSYGVRSITTKNMNLIEATFDLAQDVLKKSHGFIMCRARGWCDVANILRFSHKCSFLGLVNTLS</sequence>
<dbReference type="Proteomes" id="UP000606274">
    <property type="component" value="Unassembled WGS sequence"/>
</dbReference>
<organism evidence="1 2">
    <name type="scientific">Silurus meridionalis</name>
    <name type="common">Southern catfish</name>
    <name type="synonym">Silurus soldatovi meridionalis</name>
    <dbReference type="NCBI Taxonomy" id="175797"/>
    <lineage>
        <taxon>Eukaryota</taxon>
        <taxon>Metazoa</taxon>
        <taxon>Chordata</taxon>
        <taxon>Craniata</taxon>
        <taxon>Vertebrata</taxon>
        <taxon>Euteleostomi</taxon>
        <taxon>Actinopterygii</taxon>
        <taxon>Neopterygii</taxon>
        <taxon>Teleostei</taxon>
        <taxon>Ostariophysi</taxon>
        <taxon>Siluriformes</taxon>
        <taxon>Siluridae</taxon>
        <taxon>Silurus</taxon>
    </lineage>
</organism>
<reference evidence="1" key="1">
    <citation type="submission" date="2020-08" db="EMBL/GenBank/DDBJ databases">
        <title>Chromosome-level assembly of Southern catfish (Silurus meridionalis) provides insights into visual adaptation to the nocturnal and benthic lifestyles.</title>
        <authorList>
            <person name="Zhang Y."/>
            <person name="Wang D."/>
            <person name="Peng Z."/>
        </authorList>
    </citation>
    <scope>NUCLEOTIDE SEQUENCE</scope>
    <source>
        <strain evidence="1">SWU-2019-XX</strain>
        <tissue evidence="1">Muscle</tissue>
    </source>
</reference>
<comment type="caution">
    <text evidence="1">The sequence shown here is derived from an EMBL/GenBank/DDBJ whole genome shotgun (WGS) entry which is preliminary data.</text>
</comment>
<accession>A0A8T0AGJ9</accession>
<protein>
    <submittedName>
        <fullName evidence="1">Uncharacterized protein</fullName>
    </submittedName>
</protein>
<gene>
    <name evidence="1" type="ORF">HF521_012232</name>
</gene>
<proteinExistence type="predicted"/>
<evidence type="ECO:0000313" key="1">
    <source>
        <dbReference type="EMBL" id="KAF7690428.1"/>
    </source>
</evidence>
<keyword evidence="2" id="KW-1185">Reference proteome</keyword>
<evidence type="ECO:0000313" key="2">
    <source>
        <dbReference type="Proteomes" id="UP000606274"/>
    </source>
</evidence>
<dbReference type="AlphaFoldDB" id="A0A8T0AGJ9"/>